<gene>
    <name evidence="2" type="ORF">BCIN_10g06190</name>
</gene>
<dbReference type="KEGG" id="bfu:BCIN_10g06190"/>
<reference evidence="2 3" key="2">
    <citation type="journal article" date="2012" name="Eukaryot. Cell">
        <title>Genome update of Botrytis cinerea strains B05.10 and T4.</title>
        <authorList>
            <person name="Staats M."/>
            <person name="van Kan J.A."/>
        </authorList>
    </citation>
    <scope>NUCLEOTIDE SEQUENCE [LARGE SCALE GENOMIC DNA]</scope>
    <source>
        <strain evidence="2 3">B05.10</strain>
    </source>
</reference>
<sequence length="195" mass="23011">MIPIYDPKVYVPLKGSSMAAKYMYRPRDPNKIMTRFDPKLKLSDSKIWFIYNEIHSLPLKEVGKQIFFRLVTNRIHDQDMAKRINHFATEDENQSWEDKRRMNNQRFHEIITIAESLELSTRHTTTPFYASVALMHLSWFDEIGWEWMFPTDPGCMDVSHVNSHNFLPTPEHEAEQEAMGDDPESVLTLPANRKR</sequence>
<protein>
    <submittedName>
        <fullName evidence="2">Uncharacterized protein</fullName>
    </submittedName>
</protein>
<dbReference type="EMBL" id="CP009814">
    <property type="protein sequence ID" value="ATZ54637.1"/>
    <property type="molecule type" value="Genomic_DNA"/>
</dbReference>
<dbReference type="VEuPathDB" id="FungiDB:Bcin10g06190"/>
<organism evidence="2 3">
    <name type="scientific">Botryotinia fuckeliana (strain B05.10)</name>
    <name type="common">Noble rot fungus</name>
    <name type="synonym">Botrytis cinerea</name>
    <dbReference type="NCBI Taxonomy" id="332648"/>
    <lineage>
        <taxon>Eukaryota</taxon>
        <taxon>Fungi</taxon>
        <taxon>Dikarya</taxon>
        <taxon>Ascomycota</taxon>
        <taxon>Pezizomycotina</taxon>
        <taxon>Leotiomycetes</taxon>
        <taxon>Helotiales</taxon>
        <taxon>Sclerotiniaceae</taxon>
        <taxon>Botrytis</taxon>
    </lineage>
</organism>
<dbReference type="AlphaFoldDB" id="A0A384JWJ2"/>
<reference evidence="2 3" key="1">
    <citation type="journal article" date="2011" name="PLoS Genet.">
        <title>Genomic analysis of the necrotrophic fungal pathogens Sclerotinia sclerotiorum and Botrytis cinerea.</title>
        <authorList>
            <person name="Amselem J."/>
            <person name="Cuomo C.A."/>
            <person name="van Kan J.A."/>
            <person name="Viaud M."/>
            <person name="Benito E.P."/>
            <person name="Couloux A."/>
            <person name="Coutinho P.M."/>
            <person name="de Vries R.P."/>
            <person name="Dyer P.S."/>
            <person name="Fillinger S."/>
            <person name="Fournier E."/>
            <person name="Gout L."/>
            <person name="Hahn M."/>
            <person name="Kohn L."/>
            <person name="Lapalu N."/>
            <person name="Plummer K.M."/>
            <person name="Pradier J.M."/>
            <person name="Quevillon E."/>
            <person name="Sharon A."/>
            <person name="Simon A."/>
            <person name="ten Have A."/>
            <person name="Tudzynski B."/>
            <person name="Tudzynski P."/>
            <person name="Wincker P."/>
            <person name="Andrew M."/>
            <person name="Anthouard V."/>
            <person name="Beever R.E."/>
            <person name="Beffa R."/>
            <person name="Benoit I."/>
            <person name="Bouzid O."/>
            <person name="Brault B."/>
            <person name="Chen Z."/>
            <person name="Choquer M."/>
            <person name="Collemare J."/>
            <person name="Cotton P."/>
            <person name="Danchin E.G."/>
            <person name="Da Silva C."/>
            <person name="Gautier A."/>
            <person name="Giraud C."/>
            <person name="Giraud T."/>
            <person name="Gonzalez C."/>
            <person name="Grossetete S."/>
            <person name="Guldener U."/>
            <person name="Henrissat B."/>
            <person name="Howlett B.J."/>
            <person name="Kodira C."/>
            <person name="Kretschmer M."/>
            <person name="Lappartient A."/>
            <person name="Leroch M."/>
            <person name="Levis C."/>
            <person name="Mauceli E."/>
            <person name="Neuveglise C."/>
            <person name="Oeser B."/>
            <person name="Pearson M."/>
            <person name="Poulain J."/>
            <person name="Poussereau N."/>
            <person name="Quesneville H."/>
            <person name="Rascle C."/>
            <person name="Schumacher J."/>
            <person name="Segurens B."/>
            <person name="Sexton A."/>
            <person name="Silva E."/>
            <person name="Sirven C."/>
            <person name="Soanes D.M."/>
            <person name="Talbot N.J."/>
            <person name="Templeton M."/>
            <person name="Yandava C."/>
            <person name="Yarden O."/>
            <person name="Zeng Q."/>
            <person name="Rollins J.A."/>
            <person name="Lebrun M.H."/>
            <person name="Dickman M."/>
        </authorList>
    </citation>
    <scope>NUCLEOTIDE SEQUENCE [LARGE SCALE GENOMIC DNA]</scope>
    <source>
        <strain evidence="2 3">B05.10</strain>
    </source>
</reference>
<proteinExistence type="predicted"/>
<dbReference type="GeneID" id="5428003"/>
<accession>A0A384JWJ2</accession>
<dbReference type="RefSeq" id="XP_001547532.1">
    <property type="nucleotide sequence ID" value="XM_001547482.1"/>
</dbReference>
<evidence type="ECO:0000313" key="3">
    <source>
        <dbReference type="Proteomes" id="UP000001798"/>
    </source>
</evidence>
<dbReference type="Proteomes" id="UP000001798">
    <property type="component" value="Chromosome 10"/>
</dbReference>
<feature type="region of interest" description="Disordered" evidence="1">
    <location>
        <begin position="170"/>
        <end position="195"/>
    </location>
</feature>
<keyword evidence="3" id="KW-1185">Reference proteome</keyword>
<reference evidence="2 3" key="3">
    <citation type="journal article" date="2017" name="Mol. Plant Pathol.">
        <title>A gapless genome sequence of the fungus Botrytis cinerea.</title>
        <authorList>
            <person name="Van Kan J.A."/>
            <person name="Stassen J.H."/>
            <person name="Mosbach A."/>
            <person name="Van Der Lee T.A."/>
            <person name="Faino L."/>
            <person name="Farmer A.D."/>
            <person name="Papasotiriou D.G."/>
            <person name="Zhou S."/>
            <person name="Seidl M.F."/>
            <person name="Cottam E."/>
            <person name="Edel D."/>
            <person name="Hahn M."/>
            <person name="Schwartz D.C."/>
            <person name="Dietrich R.A."/>
            <person name="Widdison S."/>
            <person name="Scalliet G."/>
        </authorList>
    </citation>
    <scope>NUCLEOTIDE SEQUENCE [LARGE SCALE GENOMIC DNA]</scope>
    <source>
        <strain evidence="2 3">B05.10</strain>
    </source>
</reference>
<name>A0A384JWJ2_BOTFB</name>
<evidence type="ECO:0000313" key="2">
    <source>
        <dbReference type="EMBL" id="ATZ54637.1"/>
    </source>
</evidence>
<evidence type="ECO:0000256" key="1">
    <source>
        <dbReference type="SAM" id="MobiDB-lite"/>
    </source>
</evidence>